<dbReference type="Pfam" id="PF00691">
    <property type="entry name" value="OmpA"/>
    <property type="match status" value="1"/>
</dbReference>
<dbReference type="InterPro" id="IPR006665">
    <property type="entry name" value="OmpA-like"/>
</dbReference>
<keyword evidence="7" id="KW-1185">Reference proteome</keyword>
<evidence type="ECO:0000256" key="2">
    <source>
        <dbReference type="ARBA" id="ARBA00023136"/>
    </source>
</evidence>
<dbReference type="CDD" id="cd07185">
    <property type="entry name" value="OmpA_C-like"/>
    <property type="match status" value="1"/>
</dbReference>
<evidence type="ECO:0000256" key="4">
    <source>
        <dbReference type="PROSITE-ProRule" id="PRU00473"/>
    </source>
</evidence>
<dbReference type="SUPFAM" id="SSF103088">
    <property type="entry name" value="OmpA-like"/>
    <property type="match status" value="1"/>
</dbReference>
<evidence type="ECO:0000313" key="6">
    <source>
        <dbReference type="EMBL" id="MBB6341316.1"/>
    </source>
</evidence>
<comment type="caution">
    <text evidence="6">The sequence shown here is derived from an EMBL/GenBank/DDBJ whole genome shotgun (WGS) entry which is preliminary data.</text>
</comment>
<proteinExistence type="predicted"/>
<dbReference type="PROSITE" id="PS51257">
    <property type="entry name" value="PROKAR_LIPOPROTEIN"/>
    <property type="match status" value="1"/>
</dbReference>
<dbReference type="Proteomes" id="UP000557193">
    <property type="component" value="Unassembled WGS sequence"/>
</dbReference>
<dbReference type="InterPro" id="IPR050330">
    <property type="entry name" value="Bact_OuterMem_StrucFunc"/>
</dbReference>
<dbReference type="GO" id="GO:0005509">
    <property type="term" value="F:calcium ion binding"/>
    <property type="evidence" value="ECO:0007669"/>
    <property type="project" value="InterPro"/>
</dbReference>
<keyword evidence="2 4" id="KW-0472">Membrane</keyword>
<evidence type="ECO:0000256" key="3">
    <source>
        <dbReference type="ARBA" id="ARBA00023237"/>
    </source>
</evidence>
<dbReference type="PANTHER" id="PTHR30329">
    <property type="entry name" value="STATOR ELEMENT OF FLAGELLAR MOTOR COMPLEX"/>
    <property type="match status" value="1"/>
</dbReference>
<dbReference type="PRINTS" id="PR01021">
    <property type="entry name" value="OMPADOMAIN"/>
</dbReference>
<dbReference type="InterPro" id="IPR028974">
    <property type="entry name" value="TSP_type-3_rpt"/>
</dbReference>
<dbReference type="AlphaFoldDB" id="A0A7X0EU80"/>
<name>A0A7X0EU80_9PSED</name>
<protein>
    <submittedName>
        <fullName evidence="6">Outer membrane protein OmpA-like peptidoglycan-associated protein</fullName>
    </submittedName>
</protein>
<sequence>MSMVRTAVPLILVSGLLSGCAGLVESDWPTCAAVGGVGGAALGAIESSSWAAAGLGVGAITGAAYCWVHGDADGDGVVNKLDKCPGTPKGTKVDADGCPVPEEAAPAPVAEAAEPVRVELDVKFDFDKAVVKEESQADIKALADFMSQYPQTTATVEGHTDAVGTDAYNQSLSEKRAGAVRDVLVNQYGVGGERLNSVGYGESRPVADNATEEGRAINRRVEAEVEARP</sequence>
<evidence type="ECO:0000256" key="1">
    <source>
        <dbReference type="ARBA" id="ARBA00004442"/>
    </source>
</evidence>
<dbReference type="Gene3D" id="3.30.1330.60">
    <property type="entry name" value="OmpA-like domain"/>
    <property type="match status" value="1"/>
</dbReference>
<dbReference type="PROSITE" id="PS01068">
    <property type="entry name" value="OMPA_1"/>
    <property type="match status" value="1"/>
</dbReference>
<organism evidence="6 7">
    <name type="scientific">Pseudomonas fluvialis</name>
    <dbReference type="NCBI Taxonomy" id="1793966"/>
    <lineage>
        <taxon>Bacteria</taxon>
        <taxon>Pseudomonadati</taxon>
        <taxon>Pseudomonadota</taxon>
        <taxon>Gammaproteobacteria</taxon>
        <taxon>Pseudomonadales</taxon>
        <taxon>Pseudomonadaceae</taxon>
        <taxon>Pseudomonas</taxon>
    </lineage>
</organism>
<dbReference type="InterPro" id="IPR006664">
    <property type="entry name" value="OMP_bac"/>
</dbReference>
<keyword evidence="3" id="KW-0998">Cell outer membrane</keyword>
<feature type="domain" description="OmpA-like" evidence="5">
    <location>
        <begin position="111"/>
        <end position="229"/>
    </location>
</feature>
<evidence type="ECO:0000313" key="7">
    <source>
        <dbReference type="Proteomes" id="UP000557193"/>
    </source>
</evidence>
<comment type="subcellular location">
    <subcellularLocation>
        <location evidence="1">Cell outer membrane</location>
    </subcellularLocation>
</comment>
<dbReference type="EMBL" id="JACHLL010000002">
    <property type="protein sequence ID" value="MBB6341316.1"/>
    <property type="molecule type" value="Genomic_DNA"/>
</dbReference>
<dbReference type="SUPFAM" id="SSF103647">
    <property type="entry name" value="TSP type-3 repeat"/>
    <property type="match status" value="1"/>
</dbReference>
<dbReference type="PANTHER" id="PTHR30329:SF21">
    <property type="entry name" value="LIPOPROTEIN YIAD-RELATED"/>
    <property type="match status" value="1"/>
</dbReference>
<dbReference type="InterPro" id="IPR006690">
    <property type="entry name" value="OMPA-like_CS"/>
</dbReference>
<dbReference type="PROSITE" id="PS51123">
    <property type="entry name" value="OMPA_2"/>
    <property type="match status" value="1"/>
</dbReference>
<dbReference type="RefSeq" id="WP_184681943.1">
    <property type="nucleotide sequence ID" value="NZ_JACHLL010000002.1"/>
</dbReference>
<evidence type="ECO:0000259" key="5">
    <source>
        <dbReference type="PROSITE" id="PS51123"/>
    </source>
</evidence>
<gene>
    <name evidence="6" type="ORF">HNP49_001473</name>
</gene>
<dbReference type="InterPro" id="IPR036737">
    <property type="entry name" value="OmpA-like_sf"/>
</dbReference>
<accession>A0A7X0EU80</accession>
<reference evidence="6 7" key="1">
    <citation type="submission" date="2020-08" db="EMBL/GenBank/DDBJ databases">
        <title>Functional genomics of gut bacteria from endangered species of beetles.</title>
        <authorList>
            <person name="Carlos-Shanley C."/>
        </authorList>
    </citation>
    <scope>NUCLEOTIDE SEQUENCE [LARGE SCALE GENOMIC DNA]</scope>
    <source>
        <strain evidence="6 7">S00202</strain>
    </source>
</reference>
<dbReference type="GO" id="GO:0009279">
    <property type="term" value="C:cell outer membrane"/>
    <property type="evidence" value="ECO:0007669"/>
    <property type="project" value="UniProtKB-SubCell"/>
</dbReference>